<keyword evidence="5" id="KW-1185">Reference proteome</keyword>
<dbReference type="AlphaFoldDB" id="A0A1V9FM61"/>
<comment type="caution">
    <text evidence="4">The sequence shown here is derived from an EMBL/GenBank/DDBJ whole genome shotgun (WGS) entry which is preliminary data.</text>
</comment>
<proteinExistence type="predicted"/>
<organism evidence="4 5">
    <name type="scientific">Niastella populi</name>
    <dbReference type="NCBI Taxonomy" id="550983"/>
    <lineage>
        <taxon>Bacteria</taxon>
        <taxon>Pseudomonadati</taxon>
        <taxon>Bacteroidota</taxon>
        <taxon>Chitinophagia</taxon>
        <taxon>Chitinophagales</taxon>
        <taxon>Chitinophagaceae</taxon>
        <taxon>Niastella</taxon>
    </lineage>
</organism>
<evidence type="ECO:0000256" key="2">
    <source>
        <dbReference type="SAM" id="Phobius"/>
    </source>
</evidence>
<feature type="compositionally biased region" description="Polar residues" evidence="1">
    <location>
        <begin position="176"/>
        <end position="216"/>
    </location>
</feature>
<dbReference type="PANTHER" id="PTHR30273">
    <property type="entry name" value="PERIPLASMIC SIGNAL SENSOR AND SIGMA FACTOR ACTIVATOR FECR-RELATED"/>
    <property type="match status" value="1"/>
</dbReference>
<dbReference type="InterPro" id="IPR012373">
    <property type="entry name" value="Ferrdict_sens_TM"/>
</dbReference>
<protein>
    <recommendedName>
        <fullName evidence="3">FecR protein domain-containing protein</fullName>
    </recommendedName>
</protein>
<keyword evidence="2" id="KW-1133">Transmembrane helix</keyword>
<gene>
    <name evidence="4" type="ORF">A4R26_21430</name>
</gene>
<dbReference type="Pfam" id="PF04773">
    <property type="entry name" value="FecR"/>
    <property type="match status" value="1"/>
</dbReference>
<evidence type="ECO:0000313" key="5">
    <source>
        <dbReference type="Proteomes" id="UP000192276"/>
    </source>
</evidence>
<dbReference type="PANTHER" id="PTHR30273:SF2">
    <property type="entry name" value="PROTEIN FECR"/>
    <property type="match status" value="1"/>
</dbReference>
<accession>A0A1V9FM61</accession>
<dbReference type="EMBL" id="LWBP01000178">
    <property type="protein sequence ID" value="OQP59381.1"/>
    <property type="molecule type" value="Genomic_DNA"/>
</dbReference>
<keyword evidence="2" id="KW-0812">Transmembrane</keyword>
<dbReference type="Proteomes" id="UP000192276">
    <property type="component" value="Unassembled WGS sequence"/>
</dbReference>
<evidence type="ECO:0000313" key="4">
    <source>
        <dbReference type="EMBL" id="OQP59381.1"/>
    </source>
</evidence>
<sequence>MSETHKPISTLVVNYLLGTATPTEITQLEKWASLSAENRNLLHRFNNHRLLRSRLQQLDEIDLQERVNDFHRRLREHKTKTSLATKLWQNKHIAKLWRYKYEAAAAILCLILVAPYLYKLALTRDAAITPSVATTLTKSKKQTVHHPHPETTFVKHHHQPASPRLNKSKSVKKTPLLTNQIKKTTDVQSTGAASRTNPWANDPETQPPTSATKQSQIPMEFAAKNKPMANNIIGPRQAEHLLQNEDKSLLKDHPLPDQSLITLNAASTLKYPNIFKGNKRRIELNGEGYIEAKQADAFPFLVVANTVHIETAGGTFNVRAYEDEAQTQITALTGNNLVVAAGPYQATVQPGQMAVITKGSPIEVYNNIDPNAISAYTRLEFQFNNAELNRAAAEIARWYDVPLDGTAPSHIRISFTGTRGLHLEDLKNLINNLTTSDNKPHLKLADGRLVIE</sequence>
<dbReference type="RefSeq" id="WP_165760285.1">
    <property type="nucleotide sequence ID" value="NZ_LWBP01000178.1"/>
</dbReference>
<evidence type="ECO:0000256" key="1">
    <source>
        <dbReference type="SAM" id="MobiDB-lite"/>
    </source>
</evidence>
<feature type="domain" description="FecR protein" evidence="3">
    <location>
        <begin position="255"/>
        <end position="334"/>
    </location>
</feature>
<feature type="region of interest" description="Disordered" evidence="1">
    <location>
        <begin position="136"/>
        <end position="216"/>
    </location>
</feature>
<reference evidence="5" key="1">
    <citation type="submission" date="2016-04" db="EMBL/GenBank/DDBJ databases">
        <authorList>
            <person name="Chen L."/>
            <person name="Zhuang W."/>
            <person name="Wang G."/>
        </authorList>
    </citation>
    <scope>NUCLEOTIDE SEQUENCE [LARGE SCALE GENOMIC DNA]</scope>
    <source>
        <strain evidence="5">208</strain>
    </source>
</reference>
<keyword evidence="2" id="KW-0472">Membrane</keyword>
<dbReference type="InterPro" id="IPR006860">
    <property type="entry name" value="FecR"/>
</dbReference>
<dbReference type="STRING" id="550983.A4R26_21430"/>
<name>A0A1V9FM61_9BACT</name>
<evidence type="ECO:0000259" key="3">
    <source>
        <dbReference type="Pfam" id="PF04773"/>
    </source>
</evidence>
<dbReference type="Gene3D" id="2.60.120.1440">
    <property type="match status" value="1"/>
</dbReference>
<dbReference type="GO" id="GO:0016989">
    <property type="term" value="F:sigma factor antagonist activity"/>
    <property type="evidence" value="ECO:0007669"/>
    <property type="project" value="TreeGrafter"/>
</dbReference>
<feature type="transmembrane region" description="Helical" evidence="2">
    <location>
        <begin position="101"/>
        <end position="118"/>
    </location>
</feature>